<comment type="caution">
    <text evidence="2">The sequence shown here is derived from an EMBL/GenBank/DDBJ whole genome shotgun (WGS) entry which is preliminary data.</text>
</comment>
<evidence type="ECO:0000313" key="3">
    <source>
        <dbReference type="Proteomes" id="UP001530400"/>
    </source>
</evidence>
<protein>
    <submittedName>
        <fullName evidence="2">Uncharacterized protein</fullName>
    </submittedName>
</protein>
<keyword evidence="3" id="KW-1185">Reference proteome</keyword>
<reference evidence="2 3" key="1">
    <citation type="submission" date="2024-10" db="EMBL/GenBank/DDBJ databases">
        <title>Updated reference genomes for cyclostephanoid diatoms.</title>
        <authorList>
            <person name="Roberts W.R."/>
            <person name="Alverson A.J."/>
        </authorList>
    </citation>
    <scope>NUCLEOTIDE SEQUENCE [LARGE SCALE GENOMIC DNA]</scope>
    <source>
        <strain evidence="2 3">AJA010-31</strain>
    </source>
</reference>
<feature type="region of interest" description="Disordered" evidence="1">
    <location>
        <begin position="1"/>
        <end position="91"/>
    </location>
</feature>
<feature type="compositionally biased region" description="Polar residues" evidence="1">
    <location>
        <begin position="10"/>
        <end position="21"/>
    </location>
</feature>
<evidence type="ECO:0000256" key="1">
    <source>
        <dbReference type="SAM" id="MobiDB-lite"/>
    </source>
</evidence>
<name>A0ABD3MZX8_9STRA</name>
<organism evidence="2 3">
    <name type="scientific">Cyclotella atomus</name>
    <dbReference type="NCBI Taxonomy" id="382360"/>
    <lineage>
        <taxon>Eukaryota</taxon>
        <taxon>Sar</taxon>
        <taxon>Stramenopiles</taxon>
        <taxon>Ochrophyta</taxon>
        <taxon>Bacillariophyta</taxon>
        <taxon>Coscinodiscophyceae</taxon>
        <taxon>Thalassiosirophycidae</taxon>
        <taxon>Stephanodiscales</taxon>
        <taxon>Stephanodiscaceae</taxon>
        <taxon>Cyclotella</taxon>
    </lineage>
</organism>
<dbReference type="AlphaFoldDB" id="A0ABD3MZX8"/>
<sequence>MTISLDHIPTANNSAAQPLRTQRQDVKNRSRPTYTPCGSPPRFRDRSPELQQHHRPTKAPRSVSPGGTPASHPCLRRPSDGRRSPSPEGGRVHWASTLELSVVTRPKTCREDIPKLFYSKADERRFRREAELEDVCDADTSSPRKDYAISKAVVVFGETTRTYDGSIWSFSNCAVVAKDESFNFDDPAFWNGILTWS</sequence>
<gene>
    <name evidence="2" type="ORF">ACHAWO_004072</name>
</gene>
<evidence type="ECO:0000313" key="2">
    <source>
        <dbReference type="EMBL" id="KAL3768962.1"/>
    </source>
</evidence>
<dbReference type="EMBL" id="JALLPJ020001339">
    <property type="protein sequence ID" value="KAL3768962.1"/>
    <property type="molecule type" value="Genomic_DNA"/>
</dbReference>
<dbReference type="Proteomes" id="UP001530400">
    <property type="component" value="Unassembled WGS sequence"/>
</dbReference>
<accession>A0ABD3MZX8</accession>
<feature type="compositionally biased region" description="Basic and acidic residues" evidence="1">
    <location>
        <begin position="42"/>
        <end position="52"/>
    </location>
</feature>
<proteinExistence type="predicted"/>